<feature type="region of interest" description="Disordered" evidence="1">
    <location>
        <begin position="34"/>
        <end position="57"/>
    </location>
</feature>
<gene>
    <name evidence="3" type="ORF">KSP39_PZI002138</name>
</gene>
<feature type="compositionally biased region" description="Basic and acidic residues" evidence="1">
    <location>
        <begin position="34"/>
        <end position="52"/>
    </location>
</feature>
<sequence>MSSVQKIFLIAISSSGVESTQLLSIQNQTAQAARLDRRANRTATTRERERPPGETAQAARSWCRLAYEPTFEALHSLRTATAPGFILGTLRRNILKYDFLPLYSSRHYEPHYPFSISSLLPCKPGDLSIEATEVAHGLLLCVENANSVARFSAPTYYITRLGTPHHRRIPNPSIRFLRSCSSIVCDVGDSSKEFKIVRIYESMRSPKAKVRACACEIFDSTTDKWRRSKDLPYLELTDSVSVVIKQTI</sequence>
<evidence type="ECO:0000259" key="2">
    <source>
        <dbReference type="Pfam" id="PF07734"/>
    </source>
</evidence>
<name>A0AAP0GEK0_9ASPA</name>
<feature type="domain" description="F-box associated beta-propeller type 1" evidence="2">
    <location>
        <begin position="128"/>
        <end position="244"/>
    </location>
</feature>
<evidence type="ECO:0000313" key="4">
    <source>
        <dbReference type="Proteomes" id="UP001418222"/>
    </source>
</evidence>
<dbReference type="AlphaFoldDB" id="A0AAP0GEK0"/>
<keyword evidence="4" id="KW-1185">Reference proteome</keyword>
<dbReference type="Proteomes" id="UP001418222">
    <property type="component" value="Unassembled WGS sequence"/>
</dbReference>
<dbReference type="InterPro" id="IPR006527">
    <property type="entry name" value="F-box-assoc_dom_typ1"/>
</dbReference>
<organism evidence="3 4">
    <name type="scientific">Platanthera zijinensis</name>
    <dbReference type="NCBI Taxonomy" id="2320716"/>
    <lineage>
        <taxon>Eukaryota</taxon>
        <taxon>Viridiplantae</taxon>
        <taxon>Streptophyta</taxon>
        <taxon>Embryophyta</taxon>
        <taxon>Tracheophyta</taxon>
        <taxon>Spermatophyta</taxon>
        <taxon>Magnoliopsida</taxon>
        <taxon>Liliopsida</taxon>
        <taxon>Asparagales</taxon>
        <taxon>Orchidaceae</taxon>
        <taxon>Orchidoideae</taxon>
        <taxon>Orchideae</taxon>
        <taxon>Orchidinae</taxon>
        <taxon>Platanthera</taxon>
    </lineage>
</organism>
<accession>A0AAP0GEK0</accession>
<dbReference type="EMBL" id="JBBWWQ010000002">
    <property type="protein sequence ID" value="KAK8954670.1"/>
    <property type="molecule type" value="Genomic_DNA"/>
</dbReference>
<reference evidence="3 4" key="1">
    <citation type="journal article" date="2022" name="Nat. Plants">
        <title>Genomes of leafy and leafless Platanthera orchids illuminate the evolution of mycoheterotrophy.</title>
        <authorList>
            <person name="Li M.H."/>
            <person name="Liu K.W."/>
            <person name="Li Z."/>
            <person name="Lu H.C."/>
            <person name="Ye Q.L."/>
            <person name="Zhang D."/>
            <person name="Wang J.Y."/>
            <person name="Li Y.F."/>
            <person name="Zhong Z.M."/>
            <person name="Liu X."/>
            <person name="Yu X."/>
            <person name="Liu D.K."/>
            <person name="Tu X.D."/>
            <person name="Liu B."/>
            <person name="Hao Y."/>
            <person name="Liao X.Y."/>
            <person name="Jiang Y.T."/>
            <person name="Sun W.H."/>
            <person name="Chen J."/>
            <person name="Chen Y.Q."/>
            <person name="Ai Y."/>
            <person name="Zhai J.W."/>
            <person name="Wu S.S."/>
            <person name="Zhou Z."/>
            <person name="Hsiao Y.Y."/>
            <person name="Wu W.L."/>
            <person name="Chen Y.Y."/>
            <person name="Lin Y.F."/>
            <person name="Hsu J.L."/>
            <person name="Li C.Y."/>
            <person name="Wang Z.W."/>
            <person name="Zhao X."/>
            <person name="Zhong W.Y."/>
            <person name="Ma X.K."/>
            <person name="Ma L."/>
            <person name="Huang J."/>
            <person name="Chen G.Z."/>
            <person name="Huang M.Z."/>
            <person name="Huang L."/>
            <person name="Peng D.H."/>
            <person name="Luo Y.B."/>
            <person name="Zou S.Q."/>
            <person name="Chen S.P."/>
            <person name="Lan S."/>
            <person name="Tsai W.C."/>
            <person name="Van de Peer Y."/>
            <person name="Liu Z.J."/>
        </authorList>
    </citation>
    <scope>NUCLEOTIDE SEQUENCE [LARGE SCALE GENOMIC DNA]</scope>
    <source>
        <strain evidence="3">Lor287</strain>
    </source>
</reference>
<evidence type="ECO:0000256" key="1">
    <source>
        <dbReference type="SAM" id="MobiDB-lite"/>
    </source>
</evidence>
<proteinExistence type="predicted"/>
<dbReference type="Pfam" id="PF07734">
    <property type="entry name" value="FBA_1"/>
    <property type="match status" value="1"/>
</dbReference>
<comment type="caution">
    <text evidence="3">The sequence shown here is derived from an EMBL/GenBank/DDBJ whole genome shotgun (WGS) entry which is preliminary data.</text>
</comment>
<protein>
    <submittedName>
        <fullName evidence="3">F-box protein</fullName>
    </submittedName>
</protein>
<evidence type="ECO:0000313" key="3">
    <source>
        <dbReference type="EMBL" id="KAK8954670.1"/>
    </source>
</evidence>